<evidence type="ECO:0000259" key="7">
    <source>
        <dbReference type="Pfam" id="PF01171"/>
    </source>
</evidence>
<dbReference type="PANTHER" id="PTHR43033:SF5">
    <property type="entry name" value="TRNA(ILE)-LYSIDINE SYNTHETASE"/>
    <property type="match status" value="1"/>
</dbReference>
<keyword evidence="4 6" id="KW-0067">ATP-binding</keyword>
<comment type="subcellular location">
    <subcellularLocation>
        <location evidence="6">Cytoplasm</location>
    </subcellularLocation>
</comment>
<reference evidence="9" key="1">
    <citation type="journal article" date="2019" name="Int. J. Syst. Evol. Microbiol.">
        <title>The Global Catalogue of Microorganisms (GCM) 10K type strain sequencing project: providing services to taxonomists for standard genome sequencing and annotation.</title>
        <authorList>
            <consortium name="The Broad Institute Genomics Platform"/>
            <consortium name="The Broad Institute Genome Sequencing Center for Infectious Disease"/>
            <person name="Wu L."/>
            <person name="Ma J."/>
        </authorList>
    </citation>
    <scope>NUCLEOTIDE SEQUENCE [LARGE SCALE GENOMIC DNA]</scope>
    <source>
        <strain evidence="9">JCM 17498</strain>
    </source>
</reference>
<evidence type="ECO:0000256" key="1">
    <source>
        <dbReference type="ARBA" id="ARBA00022598"/>
    </source>
</evidence>
<evidence type="ECO:0000256" key="5">
    <source>
        <dbReference type="ARBA" id="ARBA00048539"/>
    </source>
</evidence>
<accession>A0ABP7DB15</accession>
<comment type="similarity">
    <text evidence="6">Belongs to the tRNA(Ile)-lysidine synthase family.</text>
</comment>
<evidence type="ECO:0000256" key="6">
    <source>
        <dbReference type="HAMAP-Rule" id="MF_01161"/>
    </source>
</evidence>
<feature type="binding site" evidence="6">
    <location>
        <begin position="37"/>
        <end position="42"/>
    </location>
    <ligand>
        <name>ATP</name>
        <dbReference type="ChEBI" id="CHEBI:30616"/>
    </ligand>
</feature>
<dbReference type="EC" id="6.3.4.19" evidence="6"/>
<comment type="function">
    <text evidence="6">Ligates lysine onto the cytidine present at position 34 of the AUA codon-specific tRNA(Ile) that contains the anticodon CAU, in an ATP-dependent manner. Cytidine is converted to lysidine, thus changing the amino acid specificity of the tRNA from methionine to isoleucine.</text>
</comment>
<keyword evidence="6" id="KW-0963">Cytoplasm</keyword>
<keyword evidence="2 6" id="KW-0819">tRNA processing</keyword>
<dbReference type="InterPro" id="IPR014729">
    <property type="entry name" value="Rossmann-like_a/b/a_fold"/>
</dbReference>
<proteinExistence type="inferred from homology"/>
<dbReference type="InterPro" id="IPR012094">
    <property type="entry name" value="tRNA_Ile_lys_synt"/>
</dbReference>
<evidence type="ECO:0000313" key="9">
    <source>
        <dbReference type="Proteomes" id="UP001500523"/>
    </source>
</evidence>
<comment type="domain">
    <text evidence="6">The N-terminal region contains the highly conserved SGGXDS motif, predicted to be a P-loop motif involved in ATP binding.</text>
</comment>
<keyword evidence="1 6" id="KW-0436">Ligase</keyword>
<evidence type="ECO:0000256" key="2">
    <source>
        <dbReference type="ARBA" id="ARBA00022694"/>
    </source>
</evidence>
<organism evidence="8 9">
    <name type="scientific">Sphingomonas cynarae</name>
    <dbReference type="NCBI Taxonomy" id="930197"/>
    <lineage>
        <taxon>Bacteria</taxon>
        <taxon>Pseudomonadati</taxon>
        <taxon>Pseudomonadota</taxon>
        <taxon>Alphaproteobacteria</taxon>
        <taxon>Sphingomonadales</taxon>
        <taxon>Sphingomonadaceae</taxon>
        <taxon>Sphingomonas</taxon>
    </lineage>
</organism>
<sequence>MNRGGTVREPVARFHRDLIVAAGRSVADDELLAIAVSGGPDSMAMLVLAAAALPGQVIAATFDHGLRGDSAAEAAMVAGWCVDRGIPHATLHPPTPLPRANVQAAARTARYAALADWAGAHDARLLATAHHADDQAETFLMRANRGSGPAGLAGIRRRRTLAPGLDLVRPLLGWRRHDLAAIAATVPSIDDPSNRNIRFARARWRGWLGQQSLIDPAQLARSAAHVAAVQDDLDALRDWAWQERLQPGEAVAVDMAGLPRTLCRLLARTAIHRVRIDHDIAAPVFTDSTPIEALLDAMADGRGATQGGVMATARGSVWHFIPAPPRRTG</sequence>
<dbReference type="Gene3D" id="3.40.50.620">
    <property type="entry name" value="HUPs"/>
    <property type="match status" value="1"/>
</dbReference>
<keyword evidence="9" id="KW-1185">Reference proteome</keyword>
<dbReference type="SUPFAM" id="SSF52402">
    <property type="entry name" value="Adenine nucleotide alpha hydrolases-like"/>
    <property type="match status" value="1"/>
</dbReference>
<protein>
    <recommendedName>
        <fullName evidence="6">tRNA(Ile)-lysidine synthase</fullName>
        <ecNumber evidence="6">6.3.4.19</ecNumber>
    </recommendedName>
    <alternativeName>
        <fullName evidence="6">tRNA(Ile)-2-lysyl-cytidine synthase</fullName>
    </alternativeName>
    <alternativeName>
        <fullName evidence="6">tRNA(Ile)-lysidine synthetase</fullName>
    </alternativeName>
</protein>
<comment type="caution">
    <text evidence="8">The sequence shown here is derived from an EMBL/GenBank/DDBJ whole genome shotgun (WGS) entry which is preliminary data.</text>
</comment>
<evidence type="ECO:0000313" key="8">
    <source>
        <dbReference type="EMBL" id="GAA3702152.1"/>
    </source>
</evidence>
<gene>
    <name evidence="6" type="primary">tilS</name>
    <name evidence="8" type="ORF">GCM10022268_09930</name>
</gene>
<dbReference type="NCBIfam" id="TIGR02432">
    <property type="entry name" value="lysidine_TilS_N"/>
    <property type="match status" value="1"/>
</dbReference>
<dbReference type="InterPro" id="IPR012795">
    <property type="entry name" value="tRNA_Ile_lys_synt_N"/>
</dbReference>
<dbReference type="CDD" id="cd01992">
    <property type="entry name" value="TilS_N"/>
    <property type="match status" value="1"/>
</dbReference>
<comment type="catalytic activity">
    <reaction evidence="5 6">
        <text>cytidine(34) in tRNA(Ile2) + L-lysine + ATP = lysidine(34) in tRNA(Ile2) + AMP + diphosphate + H(+)</text>
        <dbReference type="Rhea" id="RHEA:43744"/>
        <dbReference type="Rhea" id="RHEA-COMP:10625"/>
        <dbReference type="Rhea" id="RHEA-COMP:10670"/>
        <dbReference type="ChEBI" id="CHEBI:15378"/>
        <dbReference type="ChEBI" id="CHEBI:30616"/>
        <dbReference type="ChEBI" id="CHEBI:32551"/>
        <dbReference type="ChEBI" id="CHEBI:33019"/>
        <dbReference type="ChEBI" id="CHEBI:82748"/>
        <dbReference type="ChEBI" id="CHEBI:83665"/>
        <dbReference type="ChEBI" id="CHEBI:456215"/>
        <dbReference type="EC" id="6.3.4.19"/>
    </reaction>
</comment>
<feature type="domain" description="tRNA(Ile)-lysidine/2-thiocytidine synthase N-terminal" evidence="7">
    <location>
        <begin position="33"/>
        <end position="205"/>
    </location>
</feature>
<evidence type="ECO:0000256" key="4">
    <source>
        <dbReference type="ARBA" id="ARBA00022840"/>
    </source>
</evidence>
<dbReference type="PANTHER" id="PTHR43033">
    <property type="entry name" value="TRNA(ILE)-LYSIDINE SYNTHASE-RELATED"/>
    <property type="match status" value="1"/>
</dbReference>
<dbReference type="EMBL" id="BAABBF010000002">
    <property type="protein sequence ID" value="GAA3702152.1"/>
    <property type="molecule type" value="Genomic_DNA"/>
</dbReference>
<dbReference type="Pfam" id="PF01171">
    <property type="entry name" value="ATP_bind_3"/>
    <property type="match status" value="1"/>
</dbReference>
<dbReference type="InterPro" id="IPR011063">
    <property type="entry name" value="TilS/TtcA_N"/>
</dbReference>
<keyword evidence="3 6" id="KW-0547">Nucleotide-binding</keyword>
<name>A0ABP7DB15_9SPHN</name>
<dbReference type="RefSeq" id="WP_344692279.1">
    <property type="nucleotide sequence ID" value="NZ_BAABBF010000002.1"/>
</dbReference>
<dbReference type="HAMAP" id="MF_01161">
    <property type="entry name" value="tRNA_Ile_lys_synt"/>
    <property type="match status" value="1"/>
</dbReference>
<evidence type="ECO:0000256" key="3">
    <source>
        <dbReference type="ARBA" id="ARBA00022741"/>
    </source>
</evidence>
<dbReference type="Proteomes" id="UP001500523">
    <property type="component" value="Unassembled WGS sequence"/>
</dbReference>